<feature type="region of interest" description="Disordered" evidence="2">
    <location>
        <begin position="1"/>
        <end position="69"/>
    </location>
</feature>
<evidence type="ECO:0000313" key="3">
    <source>
        <dbReference type="EMBL" id="KAJ5465971.1"/>
    </source>
</evidence>
<sequence>MPKVPTASRTRTGTVTPNARVGAPTIQPGQPFPPRVNRAPRPSNQGTHQRPLALPAHRPGRLPQGEGSDIVHANCNTIFKKADQDRRQLTSQLKEAADTARRWDLEKVQLQGKVRKLVSELNESKQKTQDLEKRLDDATLDGRNYVSRQEHEKTLKELLEASSSVTKMVEAGLNASHNAYMSTFLSDSNVTQEPWMDQSEQIPMLDNPVVPDVTAPTFSISDPPALPDFDDYVAMP</sequence>
<name>A0A9X0BIP2_9EURO</name>
<dbReference type="Proteomes" id="UP001147760">
    <property type="component" value="Unassembled WGS sequence"/>
</dbReference>
<feature type="coiled-coil region" evidence="1">
    <location>
        <begin position="79"/>
        <end position="141"/>
    </location>
</feature>
<proteinExistence type="predicted"/>
<gene>
    <name evidence="3" type="ORF">N7530_009758</name>
</gene>
<dbReference type="EMBL" id="JAPWDO010000006">
    <property type="protein sequence ID" value="KAJ5465971.1"/>
    <property type="molecule type" value="Genomic_DNA"/>
</dbReference>
<feature type="compositionally biased region" description="Polar residues" evidence="2">
    <location>
        <begin position="7"/>
        <end position="17"/>
    </location>
</feature>
<organism evidence="3 4">
    <name type="scientific">Penicillium desertorum</name>
    <dbReference type="NCBI Taxonomy" id="1303715"/>
    <lineage>
        <taxon>Eukaryota</taxon>
        <taxon>Fungi</taxon>
        <taxon>Dikarya</taxon>
        <taxon>Ascomycota</taxon>
        <taxon>Pezizomycotina</taxon>
        <taxon>Eurotiomycetes</taxon>
        <taxon>Eurotiomycetidae</taxon>
        <taxon>Eurotiales</taxon>
        <taxon>Aspergillaceae</taxon>
        <taxon>Penicillium</taxon>
    </lineage>
</organism>
<evidence type="ECO:0000256" key="1">
    <source>
        <dbReference type="SAM" id="Coils"/>
    </source>
</evidence>
<evidence type="ECO:0000313" key="4">
    <source>
        <dbReference type="Proteomes" id="UP001147760"/>
    </source>
</evidence>
<dbReference type="OrthoDB" id="4258705at2759"/>
<keyword evidence="1" id="KW-0175">Coiled coil</keyword>
<comment type="caution">
    <text evidence="3">The sequence shown here is derived from an EMBL/GenBank/DDBJ whole genome shotgun (WGS) entry which is preliminary data.</text>
</comment>
<protein>
    <submittedName>
        <fullName evidence="3">Uncharacterized protein</fullName>
    </submittedName>
</protein>
<reference evidence="3" key="2">
    <citation type="journal article" date="2023" name="IMA Fungus">
        <title>Comparative genomic study of the Penicillium genus elucidates a diverse pangenome and 15 lateral gene transfer events.</title>
        <authorList>
            <person name="Petersen C."/>
            <person name="Sorensen T."/>
            <person name="Nielsen M.R."/>
            <person name="Sondergaard T.E."/>
            <person name="Sorensen J.L."/>
            <person name="Fitzpatrick D.A."/>
            <person name="Frisvad J.C."/>
            <person name="Nielsen K.L."/>
        </authorList>
    </citation>
    <scope>NUCLEOTIDE SEQUENCE</scope>
    <source>
        <strain evidence="3">IBT 17660</strain>
    </source>
</reference>
<dbReference type="AlphaFoldDB" id="A0A9X0BIP2"/>
<accession>A0A9X0BIP2</accession>
<evidence type="ECO:0000256" key="2">
    <source>
        <dbReference type="SAM" id="MobiDB-lite"/>
    </source>
</evidence>
<reference evidence="3" key="1">
    <citation type="submission" date="2022-12" db="EMBL/GenBank/DDBJ databases">
        <authorList>
            <person name="Petersen C."/>
        </authorList>
    </citation>
    <scope>NUCLEOTIDE SEQUENCE</scope>
    <source>
        <strain evidence="3">IBT 17660</strain>
    </source>
</reference>
<keyword evidence="4" id="KW-1185">Reference proteome</keyword>